<keyword evidence="2" id="KW-1133">Transmembrane helix</keyword>
<dbReference type="EMBL" id="AOIO01000041">
    <property type="protein sequence ID" value="ELY97344.1"/>
    <property type="molecule type" value="Genomic_DNA"/>
</dbReference>
<dbReference type="eggNOG" id="arCOG00369">
    <property type="taxonomic scope" value="Archaea"/>
</dbReference>
<evidence type="ECO:0000313" key="4">
    <source>
        <dbReference type="Proteomes" id="UP000011554"/>
    </source>
</evidence>
<protein>
    <recommendedName>
        <fullName evidence="5">SMC domain-containing protein</fullName>
    </recommendedName>
</protein>
<dbReference type="Proteomes" id="UP000011554">
    <property type="component" value="Unassembled WGS sequence"/>
</dbReference>
<comment type="caution">
    <text evidence="3">The sequence shown here is derived from an EMBL/GenBank/DDBJ whole genome shotgun (WGS) entry which is preliminary data.</text>
</comment>
<gene>
    <name evidence="3" type="ORF">C481_19856</name>
</gene>
<evidence type="ECO:0000313" key="3">
    <source>
        <dbReference type="EMBL" id="ELY97344.1"/>
    </source>
</evidence>
<evidence type="ECO:0008006" key="5">
    <source>
        <dbReference type="Google" id="ProtNLM"/>
    </source>
</evidence>
<dbReference type="AlphaFoldDB" id="M0AFL9"/>
<keyword evidence="4" id="KW-1185">Reference proteome</keyword>
<feature type="coiled-coil region" evidence="1">
    <location>
        <begin position="253"/>
        <end position="294"/>
    </location>
</feature>
<dbReference type="Gene3D" id="3.40.50.300">
    <property type="entry name" value="P-loop containing nucleotide triphosphate hydrolases"/>
    <property type="match status" value="1"/>
</dbReference>
<feature type="coiled-coil region" evidence="1">
    <location>
        <begin position="363"/>
        <end position="443"/>
    </location>
</feature>
<feature type="coiled-coil region" evidence="1">
    <location>
        <begin position="602"/>
        <end position="636"/>
    </location>
</feature>
<dbReference type="PANTHER" id="PTHR41259:SF1">
    <property type="entry name" value="DOUBLE-STRAND BREAK REPAIR RAD50 ATPASE, PUTATIVE-RELATED"/>
    <property type="match status" value="1"/>
</dbReference>
<evidence type="ECO:0000256" key="2">
    <source>
        <dbReference type="SAM" id="Phobius"/>
    </source>
</evidence>
<keyword evidence="2" id="KW-0812">Transmembrane</keyword>
<reference evidence="3 4" key="1">
    <citation type="journal article" date="2014" name="PLoS Genet.">
        <title>Phylogenetically driven sequencing of extremely halophilic archaea reveals strategies for static and dynamic osmo-response.</title>
        <authorList>
            <person name="Becker E.A."/>
            <person name="Seitzer P.M."/>
            <person name="Tritt A."/>
            <person name="Larsen D."/>
            <person name="Krusor M."/>
            <person name="Yao A.I."/>
            <person name="Wu D."/>
            <person name="Madern D."/>
            <person name="Eisen J.A."/>
            <person name="Darling A.E."/>
            <person name="Facciotti M.T."/>
        </authorList>
    </citation>
    <scope>NUCLEOTIDE SEQUENCE [LARGE SCALE GENOMIC DNA]</scope>
    <source>
        <strain evidence="3 4">DSM 12278</strain>
    </source>
</reference>
<sequence length="842" mass="94619">MPTSLDDDVSLSAILLGAAYGDVLKIPQIQAAFSDRAKSIGGKHGRSVYELKEPISEIQSGVDARDAAVAQVDEHDRKEAARDDVNSRVAELDEEIADLTTEQTRLNTVLTEYGEFETLQELNLELDGADLDQVDAFPTEQLDRGRQLQSQLEEVQEELTTAEEEFAQQVTVEDPEAYRDQLLDATSTIQTYNREIAGWRERVNSLQEQRSELAKERRKLRSRAADLQPGWDDDSLLDRVRDVETDLFSRDEVRSITRTCEDVRSELNEVERNLTEKTARHEQLEHEIDTATDSSSEASLTLRDQLPVAAGGTVLALIVGSALRVVGGAVLGVVITLVIILIVGAYAASRLKFESLEVDGVSVETLRADKRSLTADIEGLRSRKTDLETEYSTATEQLDSLREKLGLSDDTSPAAVREFYEDLSSLRNDLTTLEGDVEALDTKEETLRSDLAAAAETVSELGVLDTDDSDPLEDAEKLFTTIESIEEDLDLAQTVTTAQQTVTSRKDDLRDLLAEWNDAPDLTNADSATLVRTVDQFLERGKNVTELVEAREQRDGIRVRLQRRLTASAIEPAFEPYRDSEHDDDDWAIAAFERIIEAYTDREAIEERLDTIDETIENLETERSGCVEERVELTKELEELASDDDVREAHATIEAGRRRLEPLAEEYAMHRIAEYLLNELHERFIDRTTGPLLDEASEIFARITDNAYTKVDSTKEFDNLDFQSVLADGQTQQTAELSRATAEQLFLAIRLARIRRHESSLPVLLDDSLTNFDPSHHVRTLQTISELADTNQVFLLTCHPELLERVDTHIDSVQYWSLDDGQFNGPYSKPDDPCELLEPTWS</sequence>
<organism evidence="3 4">
    <name type="scientific">Natrialba asiatica (strain ATCC 700177 / DSM 12278 / JCM 9576 / FERM P-10747 / NBRC 102637 / 172P1)</name>
    <dbReference type="NCBI Taxonomy" id="29540"/>
    <lineage>
        <taxon>Archaea</taxon>
        <taxon>Methanobacteriati</taxon>
        <taxon>Methanobacteriota</taxon>
        <taxon>Stenosarchaea group</taxon>
        <taxon>Halobacteria</taxon>
        <taxon>Halobacteriales</taxon>
        <taxon>Natrialbaceae</taxon>
        <taxon>Natrialba</taxon>
    </lineage>
</organism>
<name>M0AFL9_NATA1</name>
<dbReference type="PANTHER" id="PTHR41259">
    <property type="entry name" value="DOUBLE-STRAND BREAK REPAIR RAD50 ATPASE, PUTATIVE-RELATED"/>
    <property type="match status" value="1"/>
</dbReference>
<dbReference type="InterPro" id="IPR027417">
    <property type="entry name" value="P-loop_NTPase"/>
</dbReference>
<proteinExistence type="predicted"/>
<dbReference type="PATRIC" id="fig|29540.5.peg.4045"/>
<dbReference type="SUPFAM" id="SSF52540">
    <property type="entry name" value="P-loop containing nucleoside triphosphate hydrolases"/>
    <property type="match status" value="1"/>
</dbReference>
<accession>M0AFL9</accession>
<keyword evidence="2" id="KW-0472">Membrane</keyword>
<keyword evidence="1" id="KW-0175">Coiled coil</keyword>
<feature type="coiled-coil region" evidence="1">
    <location>
        <begin position="145"/>
        <end position="223"/>
    </location>
</feature>
<feature type="coiled-coil region" evidence="1">
    <location>
        <begin position="75"/>
        <end position="109"/>
    </location>
</feature>
<feature type="transmembrane region" description="Helical" evidence="2">
    <location>
        <begin position="306"/>
        <end position="323"/>
    </location>
</feature>
<dbReference type="Gene3D" id="1.20.1170.10">
    <property type="match status" value="1"/>
</dbReference>
<evidence type="ECO:0000256" key="1">
    <source>
        <dbReference type="SAM" id="Coils"/>
    </source>
</evidence>
<feature type="transmembrane region" description="Helical" evidence="2">
    <location>
        <begin position="329"/>
        <end position="348"/>
    </location>
</feature>